<sequence>MALSVPELKLTTAKTEYGRNKVALAPGKGLMDWVRISANKNLASQRLASVSAPELIKHNQENDCWILIRGNVYDVTKYLEYHPGGIPELMRAAGTDGTKLFDQYHAWVNFSSMLKACLVGPFKGDPLKLPRTKNPVFDNNPALKGNKSINGSNALTLQDFALSISKPKPNALRIKSIVGNLGAENIIVDATSKNLRLVIRRFDTEAICVCWDGFDWSNRNFTLLSNPPKALDIIFDNKSALADVRVLAQQVSTIEGSQNFNWWKITDFFQISMLKACLVGPFKGDPLKLPRTKNPVFDNNPALKGDKSINGSNSLTLQDFALSISKPNPNALRIKSIVGNLGAENIIVDATSKNLRLVIRRFDTEAICVCWDGFDWSNRNFTLLSNPPKALDIIFENKSALADVRVLAQQVFTIEDQVFHPFIVQKVEKMTHDTMLYHLRGPPGLHLPVPMGQHLLFRLPFLDVQRPFTPISYQNCICTGFSGQDLQFFVKIYPSGKLTQNLAKIGEGDIIEVSEPIGRKEYAKCVENADQILLLAAGTGITPMMNIIQHRRKTHQNGQKTTLLLFNKTEDDICEELLGEFMADDFGFRIEHILSEASSNWTGESGRVSSEILAKLNLDWKNVLIFVCGPEGFNNTVMDILTGFNAPSEQINVVKIGNQFSKSNIRFEQIWKMENGSDSELSTTEVAGNKPEAIQTVQ</sequence>
<evidence type="ECO:0000313" key="2">
    <source>
        <dbReference type="WBParaSite" id="JU765_v2.g18632.t2"/>
    </source>
</evidence>
<proteinExistence type="predicted"/>
<dbReference type="WBParaSite" id="JU765_v2.g18632.t2">
    <property type="protein sequence ID" value="JU765_v2.g18632.t2"/>
    <property type="gene ID" value="JU765_v2.g18632"/>
</dbReference>
<accession>A0AC34QRB1</accession>
<protein>
    <submittedName>
        <fullName evidence="2">Cytochrome-b5 reductase</fullName>
    </submittedName>
</protein>
<dbReference type="Proteomes" id="UP000887576">
    <property type="component" value="Unplaced"/>
</dbReference>
<evidence type="ECO:0000313" key="1">
    <source>
        <dbReference type="Proteomes" id="UP000887576"/>
    </source>
</evidence>
<organism evidence="1 2">
    <name type="scientific">Panagrolaimus sp. JU765</name>
    <dbReference type="NCBI Taxonomy" id="591449"/>
    <lineage>
        <taxon>Eukaryota</taxon>
        <taxon>Metazoa</taxon>
        <taxon>Ecdysozoa</taxon>
        <taxon>Nematoda</taxon>
        <taxon>Chromadorea</taxon>
        <taxon>Rhabditida</taxon>
        <taxon>Tylenchina</taxon>
        <taxon>Panagrolaimomorpha</taxon>
        <taxon>Panagrolaimoidea</taxon>
        <taxon>Panagrolaimidae</taxon>
        <taxon>Panagrolaimus</taxon>
    </lineage>
</organism>
<reference evidence="2" key="1">
    <citation type="submission" date="2025-08" db="UniProtKB">
        <authorList>
            <consortium name="WormBaseParasite"/>
        </authorList>
    </citation>
    <scope>IDENTIFICATION</scope>
</reference>
<name>A0AC34QRB1_9BILA</name>